<dbReference type="GeneID" id="62163810"/>
<evidence type="ECO:0008006" key="3">
    <source>
        <dbReference type="Google" id="ProtNLM"/>
    </source>
</evidence>
<evidence type="ECO:0000313" key="1">
    <source>
        <dbReference type="EMBL" id="KAF9874458.1"/>
    </source>
</evidence>
<keyword evidence="2" id="KW-1185">Reference proteome</keyword>
<reference evidence="1" key="1">
    <citation type="submission" date="2020-03" db="EMBL/GenBank/DDBJ databases">
        <authorList>
            <person name="He L."/>
        </authorList>
    </citation>
    <scope>NUCLEOTIDE SEQUENCE</scope>
    <source>
        <strain evidence="1">CkLH20</strain>
    </source>
</reference>
<comment type="caution">
    <text evidence="1">The sequence shown here is derived from an EMBL/GenBank/DDBJ whole genome shotgun (WGS) entry which is preliminary data.</text>
</comment>
<dbReference type="PANTHER" id="PTHR43563">
    <property type="entry name" value="AMINE OXIDASE"/>
    <property type="match status" value="1"/>
</dbReference>
<dbReference type="Gene3D" id="1.10.405.10">
    <property type="entry name" value="Guanine Nucleotide Dissociation Inhibitor, domain 1"/>
    <property type="match status" value="1"/>
</dbReference>
<evidence type="ECO:0000313" key="2">
    <source>
        <dbReference type="Proteomes" id="UP000781932"/>
    </source>
</evidence>
<dbReference type="Pfam" id="PF16155">
    <property type="entry name" value="PnbB"/>
    <property type="match status" value="1"/>
</dbReference>
<dbReference type="InterPro" id="IPR050703">
    <property type="entry name" value="Flavin_MAO"/>
</dbReference>
<name>A0A9P6I0Z5_9PEZI</name>
<organism evidence="1 2">
    <name type="scientific">Colletotrichum karsti</name>
    <dbReference type="NCBI Taxonomy" id="1095194"/>
    <lineage>
        <taxon>Eukaryota</taxon>
        <taxon>Fungi</taxon>
        <taxon>Dikarya</taxon>
        <taxon>Ascomycota</taxon>
        <taxon>Pezizomycotina</taxon>
        <taxon>Sordariomycetes</taxon>
        <taxon>Hypocreomycetidae</taxon>
        <taxon>Glomerellales</taxon>
        <taxon>Glomerellaceae</taxon>
        <taxon>Colletotrichum</taxon>
        <taxon>Colletotrichum boninense species complex</taxon>
    </lineage>
</organism>
<dbReference type="InterPro" id="IPR032345">
    <property type="entry name" value="PnbB"/>
</dbReference>
<dbReference type="RefSeq" id="XP_038743919.1">
    <property type="nucleotide sequence ID" value="XM_038890736.1"/>
</dbReference>
<dbReference type="OrthoDB" id="7777654at2759"/>
<dbReference type="SUPFAM" id="SSF51905">
    <property type="entry name" value="FAD/NAD(P)-binding domain"/>
    <property type="match status" value="1"/>
</dbReference>
<dbReference type="EMBL" id="JAATWM020000026">
    <property type="protein sequence ID" value="KAF9874458.1"/>
    <property type="molecule type" value="Genomic_DNA"/>
</dbReference>
<sequence length="571" mass="63228">MNKTDSASVLDISQWPSAKKFVSRCEEFLSEVQDLTPGKDLEGRLNKEYGPGNQYYEDFCSHIKQGLREGWVAQTEIDGPKYRRGKIALPSEATRYFSITTVYMESEEEYTGQYHAHPYGEINCVVQLDATAELKAARDLDLAGKKVLLIEARDRIGGRTWTTYDEKGESYEMGGTWVHWQQPHVFTEIQKYGLDDFVETNAVPEGSTIYSKASVAGPIVAQSAEEAAGMLAKIQKLVARFLDVDGSGGRTVIPFPFDTASSIRNSHLYSAVDELSIKDRVDQLEDLSDEDRAILEVHAASFFGIPSDQAAFSALLHTYALCNFDPKTTEDAIMKFKLATGTTSLALAILKDFKGDRLFSSRVMQITQTDNLHGASVTLESGKQYHARAIITTIPMNVLCATKFEPPLSLLRQAALNEGVVSTKMGKLLVTTSTELPTGYNMLCEGGTLPFASAFADGTRNGEPLLTFLCHPGHDLDSNEDKIRLIETLHPDGMKVTSARAHLWSEDPLAGGIMAVRKAGFLRKYYDEVRKPHGKVFFCGSDFADGWRGFISGAFESSYRVTREVLTLLEH</sequence>
<dbReference type="InterPro" id="IPR036188">
    <property type="entry name" value="FAD/NAD-bd_sf"/>
</dbReference>
<protein>
    <recommendedName>
        <fullName evidence="3">Amine oxidase</fullName>
    </recommendedName>
</protein>
<dbReference type="Gene3D" id="3.50.50.60">
    <property type="entry name" value="FAD/NAD(P)-binding domain"/>
    <property type="match status" value="1"/>
</dbReference>
<reference evidence="1" key="2">
    <citation type="submission" date="2020-11" db="EMBL/GenBank/DDBJ databases">
        <title>Whole genome sequencing of Colletotrichum sp.</title>
        <authorList>
            <person name="Li H."/>
        </authorList>
    </citation>
    <scope>NUCLEOTIDE SEQUENCE</scope>
    <source>
        <strain evidence="1">CkLH20</strain>
    </source>
</reference>
<dbReference type="GO" id="GO:0097621">
    <property type="term" value="F:monoamine oxidase activity"/>
    <property type="evidence" value="ECO:0007669"/>
    <property type="project" value="UniProtKB-EC"/>
</dbReference>
<dbReference type="PANTHER" id="PTHR43563:SF1">
    <property type="entry name" value="AMINE OXIDASE [FLAVIN-CONTAINING] B"/>
    <property type="match status" value="1"/>
</dbReference>
<gene>
    <name evidence="1" type="ORF">CkaCkLH20_08021</name>
</gene>
<dbReference type="Proteomes" id="UP000781932">
    <property type="component" value="Unassembled WGS sequence"/>
</dbReference>
<accession>A0A9P6I0Z5</accession>
<dbReference type="Gene3D" id="3.90.660.10">
    <property type="match status" value="1"/>
</dbReference>
<proteinExistence type="predicted"/>
<dbReference type="AlphaFoldDB" id="A0A9P6I0Z5"/>